<dbReference type="HOGENOM" id="CLU_078357_0_0_3"/>
<dbReference type="Proteomes" id="UP000017396">
    <property type="component" value="Chromosome"/>
</dbReference>
<name>U5QC40_GLOK1</name>
<feature type="transmembrane region" description="Helical" evidence="1">
    <location>
        <begin position="167"/>
        <end position="185"/>
    </location>
</feature>
<keyword evidence="3" id="KW-1185">Reference proteome</keyword>
<evidence type="ECO:0008006" key="4">
    <source>
        <dbReference type="Google" id="ProtNLM"/>
    </source>
</evidence>
<evidence type="ECO:0000313" key="2">
    <source>
        <dbReference type="EMBL" id="AGY56472.1"/>
    </source>
</evidence>
<dbReference type="PANTHER" id="PTHR36716">
    <property type="entry name" value="F3H9.20 PROTEIN"/>
    <property type="match status" value="1"/>
</dbReference>
<dbReference type="OrthoDB" id="458254at2"/>
<feature type="transmembrane region" description="Helical" evidence="1">
    <location>
        <begin position="141"/>
        <end position="161"/>
    </location>
</feature>
<dbReference type="PANTHER" id="PTHR36716:SF2">
    <property type="entry name" value="F3H9.20 PROTEIN"/>
    <property type="match status" value="1"/>
</dbReference>
<dbReference type="InterPro" id="IPR019275">
    <property type="entry name" value="DUF2301"/>
</dbReference>
<dbReference type="Pfam" id="PF10063">
    <property type="entry name" value="DUF2301"/>
    <property type="match status" value="1"/>
</dbReference>
<dbReference type="AlphaFoldDB" id="U5QC40"/>
<gene>
    <name evidence="2" type="ORF">GKIL_0225</name>
</gene>
<keyword evidence="1" id="KW-0812">Transmembrane</keyword>
<keyword evidence="1" id="KW-1133">Transmembrane helix</keyword>
<sequence length="211" mass="22138">MTVDTASEVFTGRFGTYQITVADRRGVLTYRLALLAMAISFTLAGIAVIAGGSPWLVSALFALFAAALAVALFTIHIYMLALHRALWALWAVGVAASVALSFALGAPIAQLVAANPLTVLAPGFVFAALTGICIKESFCFGWWETALVAFCLPVLILGYLGGMLAPAVGTGLFAACALALLLVTIRKFFYPVPGDIGDKTIHAYVRGENHG</sequence>
<dbReference type="KEGG" id="glj:GKIL_0225"/>
<protein>
    <recommendedName>
        <fullName evidence="4">Integral membrane protein</fullName>
    </recommendedName>
</protein>
<feature type="transmembrane region" description="Helical" evidence="1">
    <location>
        <begin position="56"/>
        <end position="78"/>
    </location>
</feature>
<dbReference type="STRING" id="1183438.GKIL_0225"/>
<feature type="transmembrane region" description="Helical" evidence="1">
    <location>
        <begin position="85"/>
        <end position="106"/>
    </location>
</feature>
<feature type="transmembrane region" description="Helical" evidence="1">
    <location>
        <begin position="32"/>
        <end position="50"/>
    </location>
</feature>
<evidence type="ECO:0000313" key="3">
    <source>
        <dbReference type="Proteomes" id="UP000017396"/>
    </source>
</evidence>
<evidence type="ECO:0000256" key="1">
    <source>
        <dbReference type="SAM" id="Phobius"/>
    </source>
</evidence>
<reference evidence="2 3" key="1">
    <citation type="journal article" date="2013" name="PLoS ONE">
        <title>Cultivation and Complete Genome Sequencing of Gloeobacter kilaueensis sp. nov., from a Lava Cave in Kilauea Caldera, Hawai'i.</title>
        <authorList>
            <person name="Saw J.H."/>
            <person name="Schatz M."/>
            <person name="Brown M.V."/>
            <person name="Kunkel D.D."/>
            <person name="Foster J.S."/>
            <person name="Shick H."/>
            <person name="Christensen S."/>
            <person name="Hou S."/>
            <person name="Wan X."/>
            <person name="Donachie S.P."/>
        </authorList>
    </citation>
    <scope>NUCLEOTIDE SEQUENCE [LARGE SCALE GENOMIC DNA]</scope>
    <source>
        <strain evidence="3">JS</strain>
    </source>
</reference>
<dbReference type="eggNOG" id="COG5413">
    <property type="taxonomic scope" value="Bacteria"/>
</dbReference>
<dbReference type="RefSeq" id="WP_023171478.1">
    <property type="nucleotide sequence ID" value="NC_022600.1"/>
</dbReference>
<accession>U5QC40</accession>
<feature type="transmembrane region" description="Helical" evidence="1">
    <location>
        <begin position="112"/>
        <end position="134"/>
    </location>
</feature>
<organism evidence="2 3">
    <name type="scientific">Gloeobacter kilaueensis (strain ATCC BAA-2537 / CCAP 1431/1 / ULC 316 / JS1)</name>
    <dbReference type="NCBI Taxonomy" id="1183438"/>
    <lineage>
        <taxon>Bacteria</taxon>
        <taxon>Bacillati</taxon>
        <taxon>Cyanobacteriota</taxon>
        <taxon>Cyanophyceae</taxon>
        <taxon>Gloeobacterales</taxon>
        <taxon>Gloeobacteraceae</taxon>
        <taxon>Gloeobacter</taxon>
    </lineage>
</organism>
<proteinExistence type="predicted"/>
<keyword evidence="1" id="KW-0472">Membrane</keyword>
<dbReference type="EMBL" id="CP003587">
    <property type="protein sequence ID" value="AGY56472.1"/>
    <property type="molecule type" value="Genomic_DNA"/>
</dbReference>